<feature type="region of interest" description="Disordered" evidence="1">
    <location>
        <begin position="545"/>
        <end position="572"/>
    </location>
</feature>
<dbReference type="InParanoid" id="A0A1Y2GEW3"/>
<name>A0A1Y2GEW3_9FUNG</name>
<accession>A0A1Y2GEW3</accession>
<sequence length="1148" mass="129630">MATFATCTDLHRHPSTRNAGLAAISFCANDNADDELQGVPPATSYIFGQCQFLKSLSHPNLCEYLDAIKGKRDRVFVVQEHYSNSLDLNRITLEKEQESTSPRGQSITRIRKWAAQIIDALIYLNSHGIVHRALTISNILLTEDDFVKLSNYGLYYMTKGGTLVQFSIGEPHYLSPMALAQPYTLSLQDYSTDLWSVGVIMTELFLGVSFWRADRSDLDELIASLFALRKLSTTSNNWIQDCSENVGINPIVLSFLKTGRAPDQDRVKEQEREQDKREEQIQEQADQTSKEENELNTFICFLRACLSLEAFNSIEPAQIRNHDFFKALDVLHREGEQATGYRSKMWHQKPYIQSTSLPDYEGEVKRLRDAITQRRLALNEDKGTKKHPTKNELLYKLPLSQVFYLWKLAGGDVEAQFRRNGRLVGTPPIQLLPKVVHVAETKDERYQHHVRDIADLFSDVPCILPLDNLESEILKSIHEPNKDQFSWDTDYFLFSDPDEMNFLQGTMGDDKYKDRGTSGKDDDFLYPDSMRFTNMNVAFRKAPASLSSSTPSNTVGASASGGAPSLAQQPNKARVKVPLAIREKDLGYQYQRLSMFTDLLLQYPASRAEILHHSKIDIPPLLRGKVWAAILGVVGDYQEVYNGYDKYTEKPTDRQIELDVPRCHQYNQLMFSPAGHEKMKRLLKCWVKANENQAYWQGLDSCCAPFLTLNFNDEALAFACIQLFLPKFLKDMFLHDNSQVIHEYLAVFKHLLSYHDPELSSHLDHIRFIPQLYAIPWFMTLFTHIFPLDKVYHLWDKILVGPSSLPLFVGIAILQQFRQQLLRSEFNEAISIFSESFPGMDIEKCIETALAMCRVTPPSTCWLSYDQESREIREQLHLPITISTAAIPGKVVNGEVGGQKPNGKEISQSSAGPTAPVDHNIYSSSKASSDHQELKRPKEIEKRISGGVGVLHWWEEPLSIETMDAELAPRIHRSDFVKLRQQAMVIDIRPEEEFCNGHYPLSIQMVPGQLGLLVHILGKLKKNYLVVIANRGDSGPEFASALVRHGFSRVALLMGGIDALRITEPVMSLTSNSAIPGNQASPSLSTVSTASTAVTGTTTTTIITTPTICSCKPFRQAITVQSKIKDEVAVQKCKTPFTQKKMRTTMAA</sequence>
<dbReference type="GO" id="GO:0005096">
    <property type="term" value="F:GTPase activator activity"/>
    <property type="evidence" value="ECO:0007669"/>
    <property type="project" value="TreeGrafter"/>
</dbReference>
<evidence type="ECO:0000259" key="2">
    <source>
        <dbReference type="PROSITE" id="PS50011"/>
    </source>
</evidence>
<dbReference type="SUPFAM" id="SSF52821">
    <property type="entry name" value="Rhodanese/Cell cycle control phosphatase"/>
    <property type="match status" value="1"/>
</dbReference>
<dbReference type="InterPro" id="IPR011009">
    <property type="entry name" value="Kinase-like_dom_sf"/>
</dbReference>
<dbReference type="PROSITE" id="PS50011">
    <property type="entry name" value="PROTEIN_KINASE_DOM"/>
    <property type="match status" value="1"/>
</dbReference>
<dbReference type="InterPro" id="IPR001763">
    <property type="entry name" value="Rhodanese-like_dom"/>
</dbReference>
<dbReference type="Proteomes" id="UP000193648">
    <property type="component" value="Unassembled WGS sequence"/>
</dbReference>
<dbReference type="Gene3D" id="1.10.8.270">
    <property type="entry name" value="putative rabgap domain of human tbc1 domain family member 14 like domains"/>
    <property type="match status" value="1"/>
</dbReference>
<dbReference type="GeneID" id="33563444"/>
<protein>
    <submittedName>
        <fullName evidence="5">Rab-GTPase-TBC domain-domain-containing protein</fullName>
    </submittedName>
</protein>
<dbReference type="Gene3D" id="1.10.472.80">
    <property type="entry name" value="Ypt/Rab-GAP domain of gyp1p, domain 3"/>
    <property type="match status" value="1"/>
</dbReference>
<dbReference type="InterPro" id="IPR000195">
    <property type="entry name" value="Rab-GAP-TBC_dom"/>
</dbReference>
<feature type="region of interest" description="Disordered" evidence="1">
    <location>
        <begin position="262"/>
        <end position="290"/>
    </location>
</feature>
<dbReference type="Gene3D" id="3.40.250.10">
    <property type="entry name" value="Rhodanese-like domain"/>
    <property type="match status" value="1"/>
</dbReference>
<dbReference type="SUPFAM" id="SSF47923">
    <property type="entry name" value="Ypt/Rab-GAP domain of gyp1p"/>
    <property type="match status" value="2"/>
</dbReference>
<dbReference type="EMBL" id="MCFF01000036">
    <property type="protein sequence ID" value="ORZ08841.1"/>
    <property type="molecule type" value="Genomic_DNA"/>
</dbReference>
<dbReference type="PROSITE" id="PS50086">
    <property type="entry name" value="TBC_RABGAP"/>
    <property type="match status" value="1"/>
</dbReference>
<dbReference type="Pfam" id="PF00581">
    <property type="entry name" value="Rhodanese"/>
    <property type="match status" value="1"/>
</dbReference>
<dbReference type="PANTHER" id="PTHR22957:SF168">
    <property type="entry name" value="TBC DOMAIN-CONTAINING PROTEIN KINASE-LIKE PROTEIN"/>
    <property type="match status" value="1"/>
</dbReference>
<dbReference type="InterPro" id="IPR035969">
    <property type="entry name" value="Rab-GAP_TBC_sf"/>
</dbReference>
<dbReference type="PANTHER" id="PTHR22957">
    <property type="entry name" value="TBC1 DOMAIN FAMILY MEMBER GTPASE-ACTIVATING PROTEIN"/>
    <property type="match status" value="1"/>
</dbReference>
<dbReference type="STRING" id="64571.A0A1Y2GEW3"/>
<dbReference type="RefSeq" id="XP_021878624.1">
    <property type="nucleotide sequence ID" value="XM_022021600.1"/>
</dbReference>
<feature type="domain" description="Rhodanese" evidence="4">
    <location>
        <begin position="979"/>
        <end position="1069"/>
    </location>
</feature>
<dbReference type="Gene3D" id="1.10.510.10">
    <property type="entry name" value="Transferase(Phosphotransferase) domain 1"/>
    <property type="match status" value="1"/>
</dbReference>
<organism evidence="5 6">
    <name type="scientific">Lobosporangium transversale</name>
    <dbReference type="NCBI Taxonomy" id="64571"/>
    <lineage>
        <taxon>Eukaryota</taxon>
        <taxon>Fungi</taxon>
        <taxon>Fungi incertae sedis</taxon>
        <taxon>Mucoromycota</taxon>
        <taxon>Mortierellomycotina</taxon>
        <taxon>Mortierellomycetes</taxon>
        <taxon>Mortierellales</taxon>
        <taxon>Mortierellaceae</taxon>
        <taxon>Lobosporangium</taxon>
    </lineage>
</organism>
<dbReference type="CDD" id="cd00158">
    <property type="entry name" value="RHOD"/>
    <property type="match status" value="1"/>
</dbReference>
<evidence type="ECO:0000259" key="4">
    <source>
        <dbReference type="PROSITE" id="PS50206"/>
    </source>
</evidence>
<comment type="caution">
    <text evidence="5">The sequence shown here is derived from an EMBL/GenBank/DDBJ whole genome shotgun (WGS) entry which is preliminary data.</text>
</comment>
<dbReference type="OrthoDB" id="1668230at2759"/>
<evidence type="ECO:0000313" key="5">
    <source>
        <dbReference type="EMBL" id="ORZ08841.1"/>
    </source>
</evidence>
<dbReference type="GO" id="GO:0005524">
    <property type="term" value="F:ATP binding"/>
    <property type="evidence" value="ECO:0007669"/>
    <property type="project" value="InterPro"/>
</dbReference>
<proteinExistence type="predicted"/>
<gene>
    <name evidence="5" type="ORF">BCR41DRAFT_325944</name>
</gene>
<dbReference type="PROSITE" id="PS50206">
    <property type="entry name" value="RHODANESE_3"/>
    <property type="match status" value="1"/>
</dbReference>
<dbReference type="SMART" id="SM00220">
    <property type="entry name" value="S_TKc"/>
    <property type="match status" value="1"/>
</dbReference>
<dbReference type="SUPFAM" id="SSF56112">
    <property type="entry name" value="Protein kinase-like (PK-like)"/>
    <property type="match status" value="1"/>
</dbReference>
<dbReference type="AlphaFoldDB" id="A0A1Y2GEW3"/>
<feature type="compositionally biased region" description="Low complexity" evidence="1">
    <location>
        <begin position="556"/>
        <end position="565"/>
    </location>
</feature>
<dbReference type="FunFam" id="1.10.8.270:FF:000044">
    <property type="entry name" value="TBC Kinase homolog"/>
    <property type="match status" value="1"/>
</dbReference>
<feature type="region of interest" description="Disordered" evidence="1">
    <location>
        <begin position="893"/>
        <end position="936"/>
    </location>
</feature>
<evidence type="ECO:0000259" key="3">
    <source>
        <dbReference type="PROSITE" id="PS50086"/>
    </source>
</evidence>
<feature type="domain" description="Protein kinase" evidence="2">
    <location>
        <begin position="1"/>
        <end position="325"/>
    </location>
</feature>
<feature type="compositionally biased region" description="Basic and acidic residues" evidence="1">
    <location>
        <begin position="262"/>
        <end position="280"/>
    </location>
</feature>
<evidence type="ECO:0000313" key="6">
    <source>
        <dbReference type="Proteomes" id="UP000193648"/>
    </source>
</evidence>
<dbReference type="Pfam" id="PF00069">
    <property type="entry name" value="Pkinase"/>
    <property type="match status" value="1"/>
</dbReference>
<feature type="domain" description="Rab-GAP TBC" evidence="3">
    <location>
        <begin position="617"/>
        <end position="802"/>
    </location>
</feature>
<feature type="compositionally biased region" description="Polar residues" evidence="1">
    <location>
        <begin position="545"/>
        <end position="555"/>
    </location>
</feature>
<dbReference type="Pfam" id="PF00566">
    <property type="entry name" value="RabGAP-TBC"/>
    <property type="match status" value="1"/>
</dbReference>
<dbReference type="InterPro" id="IPR000719">
    <property type="entry name" value="Prot_kinase_dom"/>
</dbReference>
<dbReference type="InterPro" id="IPR036873">
    <property type="entry name" value="Rhodanese-like_dom_sf"/>
</dbReference>
<dbReference type="SMART" id="SM00450">
    <property type="entry name" value="RHOD"/>
    <property type="match status" value="1"/>
</dbReference>
<keyword evidence="6" id="KW-1185">Reference proteome</keyword>
<evidence type="ECO:0000256" key="1">
    <source>
        <dbReference type="SAM" id="MobiDB-lite"/>
    </source>
</evidence>
<reference evidence="5 6" key="1">
    <citation type="submission" date="2016-07" db="EMBL/GenBank/DDBJ databases">
        <title>Pervasive Adenine N6-methylation of Active Genes in Fungi.</title>
        <authorList>
            <consortium name="DOE Joint Genome Institute"/>
            <person name="Mondo S.J."/>
            <person name="Dannebaum R.O."/>
            <person name="Kuo R.C."/>
            <person name="Labutti K."/>
            <person name="Haridas S."/>
            <person name="Kuo A."/>
            <person name="Salamov A."/>
            <person name="Ahrendt S.R."/>
            <person name="Lipzen A."/>
            <person name="Sullivan W."/>
            <person name="Andreopoulos W.B."/>
            <person name="Clum A."/>
            <person name="Lindquist E."/>
            <person name="Daum C."/>
            <person name="Ramamoorthy G.K."/>
            <person name="Gryganskyi A."/>
            <person name="Culley D."/>
            <person name="Magnuson J.K."/>
            <person name="James T.Y."/>
            <person name="O'Malley M.A."/>
            <person name="Stajich J.E."/>
            <person name="Spatafora J.W."/>
            <person name="Visel A."/>
            <person name="Grigoriev I.V."/>
        </authorList>
    </citation>
    <scope>NUCLEOTIDE SEQUENCE [LARGE SCALE GENOMIC DNA]</scope>
    <source>
        <strain evidence="5 6">NRRL 3116</strain>
    </source>
</reference>
<dbReference type="GO" id="GO:0004672">
    <property type="term" value="F:protein kinase activity"/>
    <property type="evidence" value="ECO:0007669"/>
    <property type="project" value="InterPro"/>
</dbReference>
<dbReference type="SMART" id="SM00164">
    <property type="entry name" value="TBC"/>
    <property type="match status" value="1"/>
</dbReference>